<feature type="domain" description="Sulfatase-modifying factor enzyme-like" evidence="8">
    <location>
        <begin position="932"/>
        <end position="1100"/>
    </location>
</feature>
<accession>A0A8H6DBV7</accession>
<protein>
    <submittedName>
        <fullName evidence="10">Serine threonine kinase pkn1</fullName>
    </submittedName>
</protein>
<keyword evidence="11" id="KW-1185">Reference proteome</keyword>
<dbReference type="PROSITE" id="PS00675">
    <property type="entry name" value="SIGMA54_INTERACT_1"/>
    <property type="match status" value="1"/>
</dbReference>
<dbReference type="Pfam" id="PF06110">
    <property type="entry name" value="TXD17-like_Trx"/>
    <property type="match status" value="1"/>
</dbReference>
<sequence length="1246" mass="140385">MAHQIDTHSHSDAEVATKPSLDAKASPVLDTEVIDHGLDPNAQSGSKWRRIAGFFWDSIDGDPKYRAYVRRLDLIFFPTVLLGYFIKYLDQTNYSNAFVSGMQEDLELYGNERNWLGTWFSLGIMVGTIPAQMLQLSHIRPSILIPTCEICWSALVIGMGFTHSIKVMYALRFFIGLFESCAFPGYIAMLGSWYGPNELTKRLAILLEVESIASMFSGYLQAGLYSSMNGRHGLTGWRWLFIMDGVISVPVAIWGLFGLPDHPHNTRAFYWTKEHIKYGQERIAKFGVREQVKLNWAEIKRIYLGWRIWMFVIPYTMVAACHTATSYFNLWLKAEGYSVQKINYLPTGGNALAIVVTVAWGMIADRTKQYYWLITSLTLLMIVANILLSVWDIPKSALMFAYYISYAGSACTPVLISWTYGLNAADTNTRQLLVATANLVSYAWVLWVPFSTRFYKQCLVPVHAALDTLWGLKDSKPRTHTKIKSQDMEDWPSLERAGVALGQKTLFVTRNDLRVSLSEGYTPLLVNLTIEDKAAKGLRKHKGGTTREDAVYVSALEAVRDNRLLLLTGQSGSGKTTFAEYLIFGHATGVFERDRDAIPRNENGERRKEILNGLRTLPLLVTVANTQDLADLDGNLSAILESWDCSEKETENDELLLILDGIENAGSQGIKHITSIANAITPRPHFRLLVLGRDEETQDWTLPTGFAKLHLLPLLTTQRHELARKLNLDTDHGSGNGASRPAVFALSLAAGHAGDTGESALDAWLRLLSPETRQDLLHGALDEWKYQRNSQLKALEKTTLKWPFVLCTAVQELLVAAQLQTVSLQEILDVFDQDAKSAIPIVRSLLYRFEKGEKQERFICELLNRHEHDLDEEKAQYAALVASEFIDLNNMPLVTQTIARLLKVVEIGTLPLSYRVMAGRYLSLFGDPRDLTELVAVTEGTSIFGSSNHPNSRPVHRLHIGSFKIGAFPVVNRDYGEFVQQTGRIWLSQDGYDPFLRNTPATDLTWHDARAYCQWVTQKWRKAEPQWERASRGDQRESQAGQNIYPWGTDFATSLLNCEELGLNNKCAVGLFPQSRSPFGCYDMTGQVWEWCTTLWGEDMTTPKFMYPWTSSDGPEIMPILNDVQLSSPKDLVPLAKGDEPIYVILTSSNDEETGAPWCSDVRAALPFLKETFDKPDGPKAIYESVGPRPGWKKPDNPHKLTWNISAIPTVIRFELRDGRIEETGRLVEAEVYEEGRLQNFVLKSV</sequence>
<feature type="transmembrane region" description="Helical" evidence="7">
    <location>
        <begin position="308"/>
        <end position="332"/>
    </location>
</feature>
<dbReference type="InterPro" id="IPR016187">
    <property type="entry name" value="CTDL_fold"/>
</dbReference>
<dbReference type="FunFam" id="1.20.1250.20:FF:001719">
    <property type="entry name" value="Uncharacterized protein"/>
    <property type="match status" value="1"/>
</dbReference>
<feature type="transmembrane region" description="Helical" evidence="7">
    <location>
        <begin position="72"/>
        <end position="89"/>
    </location>
</feature>
<dbReference type="AlphaFoldDB" id="A0A8H6DBV7"/>
<dbReference type="InterPro" id="IPR036259">
    <property type="entry name" value="MFS_trans_sf"/>
</dbReference>
<feature type="transmembrane region" description="Helical" evidence="7">
    <location>
        <begin position="116"/>
        <end position="136"/>
    </location>
</feature>
<feature type="transmembrane region" description="Helical" evidence="7">
    <location>
        <begin position="203"/>
        <end position="225"/>
    </location>
</feature>
<evidence type="ECO:0000313" key="11">
    <source>
        <dbReference type="Proteomes" id="UP000532311"/>
    </source>
</evidence>
<evidence type="ECO:0000256" key="4">
    <source>
        <dbReference type="ARBA" id="ARBA00022989"/>
    </source>
</evidence>
<keyword evidence="10" id="KW-0418">Kinase</keyword>
<evidence type="ECO:0000256" key="5">
    <source>
        <dbReference type="ARBA" id="ARBA00023136"/>
    </source>
</evidence>
<evidence type="ECO:0000313" key="10">
    <source>
        <dbReference type="EMBL" id="KAF5710805.1"/>
    </source>
</evidence>
<dbReference type="InterPro" id="IPR027417">
    <property type="entry name" value="P-loop_NTPase"/>
</dbReference>
<name>A0A8H6DBV7_9HYPO</name>
<evidence type="ECO:0000256" key="6">
    <source>
        <dbReference type="ARBA" id="ARBA00023180"/>
    </source>
</evidence>
<dbReference type="SUPFAM" id="SSF103473">
    <property type="entry name" value="MFS general substrate transporter"/>
    <property type="match status" value="1"/>
</dbReference>
<feature type="transmembrane region" description="Helical" evidence="7">
    <location>
        <begin position="143"/>
        <end position="163"/>
    </location>
</feature>
<dbReference type="InterPro" id="IPR011701">
    <property type="entry name" value="MFS"/>
</dbReference>
<evidence type="ECO:0000256" key="3">
    <source>
        <dbReference type="ARBA" id="ARBA00022692"/>
    </source>
</evidence>
<dbReference type="Proteomes" id="UP000532311">
    <property type="component" value="Unassembled WGS sequence"/>
</dbReference>
<dbReference type="SUPFAM" id="SSF56436">
    <property type="entry name" value="C-type lectin-like"/>
    <property type="match status" value="1"/>
</dbReference>
<feature type="domain" description="Thioredoxin" evidence="9">
    <location>
        <begin position="1135"/>
        <end position="1223"/>
    </location>
</feature>
<dbReference type="EMBL" id="JAAQPF010000208">
    <property type="protein sequence ID" value="KAF5710805.1"/>
    <property type="molecule type" value="Genomic_DNA"/>
</dbReference>
<dbReference type="GO" id="GO:0022857">
    <property type="term" value="F:transmembrane transporter activity"/>
    <property type="evidence" value="ECO:0007669"/>
    <property type="project" value="InterPro"/>
</dbReference>
<dbReference type="Gene3D" id="3.40.50.300">
    <property type="entry name" value="P-loop containing nucleotide triphosphate hydrolases"/>
    <property type="match status" value="1"/>
</dbReference>
<gene>
    <name evidence="10" type="ORF">FGLOB1_5335</name>
</gene>
<keyword evidence="10" id="KW-0808">Transferase</keyword>
<feature type="transmembrane region" description="Helical" evidence="7">
    <location>
        <begin position="400"/>
        <end position="420"/>
    </location>
</feature>
<dbReference type="InterPro" id="IPR025662">
    <property type="entry name" value="Sigma_54_int_dom_ATP-bd_1"/>
</dbReference>
<feature type="transmembrane region" description="Helical" evidence="7">
    <location>
        <begin position="432"/>
        <end position="450"/>
    </location>
</feature>
<keyword evidence="2" id="KW-0813">Transport</keyword>
<dbReference type="Gene3D" id="1.20.1250.20">
    <property type="entry name" value="MFS general substrate transporter like domains"/>
    <property type="match status" value="1"/>
</dbReference>
<dbReference type="Gene3D" id="3.90.1580.10">
    <property type="entry name" value="paralog of FGE (formylglycine-generating enzyme)"/>
    <property type="match status" value="1"/>
</dbReference>
<dbReference type="Gene3D" id="3.40.30.10">
    <property type="entry name" value="Glutaredoxin"/>
    <property type="match status" value="1"/>
</dbReference>
<dbReference type="InterPro" id="IPR005532">
    <property type="entry name" value="SUMF_dom"/>
</dbReference>
<dbReference type="GO" id="GO:0016301">
    <property type="term" value="F:kinase activity"/>
    <property type="evidence" value="ECO:0007669"/>
    <property type="project" value="UniProtKB-KW"/>
</dbReference>
<evidence type="ECO:0000259" key="8">
    <source>
        <dbReference type="Pfam" id="PF03781"/>
    </source>
</evidence>
<keyword evidence="6" id="KW-0325">Glycoprotein</keyword>
<comment type="subcellular location">
    <subcellularLocation>
        <location evidence="1">Membrane</location>
        <topology evidence="1">Multi-pass membrane protein</topology>
    </subcellularLocation>
</comment>
<dbReference type="InterPro" id="IPR036249">
    <property type="entry name" value="Thioredoxin-like_sf"/>
</dbReference>
<keyword evidence="3 7" id="KW-0812">Transmembrane</keyword>
<evidence type="ECO:0000259" key="9">
    <source>
        <dbReference type="Pfam" id="PF06110"/>
    </source>
</evidence>
<feature type="transmembrane region" description="Helical" evidence="7">
    <location>
        <begin position="237"/>
        <end position="257"/>
    </location>
</feature>
<feature type="transmembrane region" description="Helical" evidence="7">
    <location>
        <begin position="370"/>
        <end position="388"/>
    </location>
</feature>
<keyword evidence="4 7" id="KW-1133">Transmembrane helix</keyword>
<keyword evidence="5 7" id="KW-0472">Membrane</keyword>
<proteinExistence type="predicted"/>
<dbReference type="GO" id="GO:0016020">
    <property type="term" value="C:membrane"/>
    <property type="evidence" value="ECO:0007669"/>
    <property type="project" value="UniProtKB-SubCell"/>
</dbReference>
<dbReference type="InterPro" id="IPR010357">
    <property type="entry name" value="TXNDC17_dom"/>
</dbReference>
<reference evidence="10 11" key="1">
    <citation type="submission" date="2020-05" db="EMBL/GenBank/DDBJ databases">
        <title>Identification and distribution of gene clusters putatively required for synthesis of sphingolipid metabolism inhibitors in phylogenetically diverse species of the filamentous fungus Fusarium.</title>
        <authorList>
            <person name="Kim H.-S."/>
            <person name="Busman M."/>
            <person name="Brown D.W."/>
            <person name="Divon H."/>
            <person name="Uhlig S."/>
            <person name="Proctor R.H."/>
        </authorList>
    </citation>
    <scope>NUCLEOTIDE SEQUENCE [LARGE SCALE GENOMIC DNA]</scope>
    <source>
        <strain evidence="10 11">NRRL 26131</strain>
    </source>
</reference>
<dbReference type="SUPFAM" id="SSF52833">
    <property type="entry name" value="Thioredoxin-like"/>
    <property type="match status" value="1"/>
</dbReference>
<dbReference type="Pfam" id="PF07690">
    <property type="entry name" value="MFS_1"/>
    <property type="match status" value="1"/>
</dbReference>
<dbReference type="InterPro" id="IPR042095">
    <property type="entry name" value="SUMF_sf"/>
</dbReference>
<comment type="caution">
    <text evidence="10">The sequence shown here is derived from an EMBL/GenBank/DDBJ whole genome shotgun (WGS) entry which is preliminary data.</text>
</comment>
<organism evidence="10 11">
    <name type="scientific">Fusarium globosum</name>
    <dbReference type="NCBI Taxonomy" id="78864"/>
    <lineage>
        <taxon>Eukaryota</taxon>
        <taxon>Fungi</taxon>
        <taxon>Dikarya</taxon>
        <taxon>Ascomycota</taxon>
        <taxon>Pezizomycotina</taxon>
        <taxon>Sordariomycetes</taxon>
        <taxon>Hypocreomycetidae</taxon>
        <taxon>Hypocreales</taxon>
        <taxon>Nectriaceae</taxon>
        <taxon>Fusarium</taxon>
        <taxon>Fusarium fujikuroi species complex</taxon>
    </lineage>
</organism>
<feature type="transmembrane region" description="Helical" evidence="7">
    <location>
        <begin position="344"/>
        <end position="363"/>
    </location>
</feature>
<feature type="transmembrane region" description="Helical" evidence="7">
    <location>
        <begin position="169"/>
        <end position="191"/>
    </location>
</feature>
<dbReference type="PANTHER" id="PTHR43791:SF43">
    <property type="entry name" value="MAJOR FACILITATOR SUPERFAMILY (MFS) PROFILE DOMAIN-CONTAINING PROTEIN"/>
    <property type="match status" value="1"/>
</dbReference>
<dbReference type="Pfam" id="PF03781">
    <property type="entry name" value="FGE-sulfatase"/>
    <property type="match status" value="1"/>
</dbReference>
<evidence type="ECO:0000256" key="2">
    <source>
        <dbReference type="ARBA" id="ARBA00022448"/>
    </source>
</evidence>
<evidence type="ECO:0000256" key="7">
    <source>
        <dbReference type="SAM" id="Phobius"/>
    </source>
</evidence>
<evidence type="ECO:0000256" key="1">
    <source>
        <dbReference type="ARBA" id="ARBA00004141"/>
    </source>
</evidence>
<dbReference type="PANTHER" id="PTHR43791">
    <property type="entry name" value="PERMEASE-RELATED"/>
    <property type="match status" value="1"/>
</dbReference>